<name>A0A7D5H571_9EURY</name>
<reference evidence="2 3" key="1">
    <citation type="submission" date="2020-07" db="EMBL/GenBank/DDBJ databases">
        <authorList>
            <person name="Cui H."/>
        </authorList>
    </citation>
    <scope>NUCLEOTIDE SEQUENCE [LARGE SCALE GENOMIC DNA]</scope>
    <source>
        <strain evidence="2 3">YPL8</strain>
    </source>
</reference>
<feature type="compositionally biased region" description="Polar residues" evidence="1">
    <location>
        <begin position="302"/>
        <end position="311"/>
    </location>
</feature>
<dbReference type="KEGG" id="haly:HYG82_01120"/>
<evidence type="ECO:0008006" key="4">
    <source>
        <dbReference type="Google" id="ProtNLM"/>
    </source>
</evidence>
<feature type="compositionally biased region" description="Polar residues" evidence="1">
    <location>
        <begin position="159"/>
        <end position="172"/>
    </location>
</feature>
<protein>
    <recommendedName>
        <fullName evidence="4">Phasin protein</fullName>
    </recommendedName>
</protein>
<feature type="region of interest" description="Disordered" evidence="1">
    <location>
        <begin position="113"/>
        <end position="378"/>
    </location>
</feature>
<feature type="compositionally biased region" description="Low complexity" evidence="1">
    <location>
        <begin position="352"/>
        <end position="365"/>
    </location>
</feature>
<feature type="compositionally biased region" description="Low complexity" evidence="1">
    <location>
        <begin position="173"/>
        <end position="192"/>
    </location>
</feature>
<feature type="compositionally biased region" description="Basic and acidic residues" evidence="1">
    <location>
        <begin position="314"/>
        <end position="350"/>
    </location>
</feature>
<feature type="compositionally biased region" description="Low complexity" evidence="1">
    <location>
        <begin position="263"/>
        <end position="282"/>
    </location>
</feature>
<dbReference type="Proteomes" id="UP000509241">
    <property type="component" value="Chromosome"/>
</dbReference>
<feature type="region of interest" description="Disordered" evidence="1">
    <location>
        <begin position="1"/>
        <end position="26"/>
    </location>
</feature>
<dbReference type="OrthoDB" id="188185at2157"/>
<gene>
    <name evidence="2" type="ORF">HYG82_01120</name>
</gene>
<dbReference type="EMBL" id="CP058601">
    <property type="protein sequence ID" value="QLG51111.1"/>
    <property type="molecule type" value="Genomic_DNA"/>
</dbReference>
<proteinExistence type="predicted"/>
<feature type="compositionally biased region" description="Polar residues" evidence="1">
    <location>
        <begin position="227"/>
        <end position="246"/>
    </location>
</feature>
<evidence type="ECO:0000256" key="1">
    <source>
        <dbReference type="SAM" id="MobiDB-lite"/>
    </source>
</evidence>
<feature type="compositionally biased region" description="Basic and acidic residues" evidence="1">
    <location>
        <begin position="366"/>
        <end position="378"/>
    </location>
</feature>
<organism evidence="2 3">
    <name type="scientific">Natrinema halophilum</name>
    <dbReference type="NCBI Taxonomy" id="1699371"/>
    <lineage>
        <taxon>Archaea</taxon>
        <taxon>Methanobacteriati</taxon>
        <taxon>Methanobacteriota</taxon>
        <taxon>Stenosarchaea group</taxon>
        <taxon>Halobacteria</taxon>
        <taxon>Halobacteriales</taxon>
        <taxon>Natrialbaceae</taxon>
        <taxon>Natrinema</taxon>
    </lineage>
</organism>
<evidence type="ECO:0000313" key="2">
    <source>
        <dbReference type="EMBL" id="QLG51111.1"/>
    </source>
</evidence>
<sequence>MTLMRQNQSQQPMDTQQMTESTMNQGQQAMEQLIDLQRDMVRMSLSALKWQESAQKQGLEMTKSMLENAPSQQLTESMMQSYVQGVEAMLPEMEQVMEQGFEAAAQPQMNQMEQMGGQMEQMGRQLSESGQRSHQEPTQRGSRGQMDTRVPGTERKPSGSRQPDYSTSERGATSSQGLGQQTGTPTGQRTGSETGEWITPGEYGGESAGASGAQQEPMSAAPGGQFEQEQQQSPHTQPRGPQQTQYGGPATSETQRRREQEAEQSAQRGGATQPQTGQGAPPERYSQRIEGGRRERGRTSRKAPQSQQGPAEQSDVRSPEEERPEDRVRGETQRRNEHNRGETQRSRETSAGEEQSSNRSQQQPRNGRDDEKRKPKRR</sequence>
<dbReference type="AlphaFoldDB" id="A0A7D5H571"/>
<accession>A0A7D5H571</accession>
<feature type="compositionally biased region" description="Basic and acidic residues" evidence="1">
    <location>
        <begin position="285"/>
        <end position="298"/>
    </location>
</feature>
<feature type="compositionally biased region" description="Low complexity" evidence="1">
    <location>
        <begin position="113"/>
        <end position="123"/>
    </location>
</feature>
<evidence type="ECO:0000313" key="3">
    <source>
        <dbReference type="Proteomes" id="UP000509241"/>
    </source>
</evidence>
<keyword evidence="3" id="KW-1185">Reference proteome</keyword>